<dbReference type="Pfam" id="PF08402">
    <property type="entry name" value="TOBE_2"/>
    <property type="match status" value="1"/>
</dbReference>
<dbReference type="EC" id="7.6.2.11" evidence="8"/>
<evidence type="ECO:0000256" key="3">
    <source>
        <dbReference type="ARBA" id="ARBA00022519"/>
    </source>
</evidence>
<name>A0AAP2G8W0_9RHOB</name>
<dbReference type="AlphaFoldDB" id="A0AAP2G8W0"/>
<evidence type="ECO:0000259" key="9">
    <source>
        <dbReference type="PROSITE" id="PS50893"/>
    </source>
</evidence>
<dbReference type="GO" id="GO:0005524">
    <property type="term" value="F:ATP binding"/>
    <property type="evidence" value="ECO:0007669"/>
    <property type="project" value="UniProtKB-KW"/>
</dbReference>
<reference evidence="10 11" key="1">
    <citation type="journal article" date="2021" name="Arch. Microbiol.">
        <title>Harenicola maris gen. nov., sp. nov. isolated from the Sea of Japan shallow sediments.</title>
        <authorList>
            <person name="Romanenko L.A."/>
            <person name="Kurilenko V.V."/>
            <person name="Chernysheva N.Y."/>
            <person name="Tekutyeva L.A."/>
            <person name="Velansky P.V."/>
            <person name="Svetashev V.I."/>
            <person name="Isaeva M.P."/>
        </authorList>
    </citation>
    <scope>NUCLEOTIDE SEQUENCE [LARGE SCALE GENOMIC DNA]</scope>
    <source>
        <strain evidence="10 11">KMM 3653</strain>
    </source>
</reference>
<gene>
    <name evidence="8" type="primary">potA</name>
    <name evidence="10" type="ORF">IV417_13225</name>
</gene>
<dbReference type="InterPro" id="IPR013611">
    <property type="entry name" value="Transp-assoc_OB_typ2"/>
</dbReference>
<feature type="domain" description="ABC transporter" evidence="9">
    <location>
        <begin position="6"/>
        <end position="236"/>
    </location>
</feature>
<dbReference type="Proteomes" id="UP001315686">
    <property type="component" value="Unassembled WGS sequence"/>
</dbReference>
<keyword evidence="3" id="KW-0997">Cell inner membrane</keyword>
<keyword evidence="7 8" id="KW-0472">Membrane</keyword>
<dbReference type="InterPro" id="IPR003593">
    <property type="entry name" value="AAA+_ATPase"/>
</dbReference>
<keyword evidence="6 8" id="KW-1278">Translocase</keyword>
<proteinExistence type="inferred from homology"/>
<dbReference type="PANTHER" id="PTHR42781:SF5">
    <property type="entry name" value="PUTRESCINE TRANSPORT ATP-BINDING PROTEIN POTG"/>
    <property type="match status" value="1"/>
</dbReference>
<dbReference type="FunFam" id="3.40.50.300:FF:000133">
    <property type="entry name" value="Spermidine/putrescine import ATP-binding protein PotA"/>
    <property type="match status" value="1"/>
</dbReference>
<dbReference type="InterPro" id="IPR008995">
    <property type="entry name" value="Mo/tungstate-bd_C_term_dom"/>
</dbReference>
<keyword evidence="2 8" id="KW-1003">Cell membrane</keyword>
<comment type="similarity">
    <text evidence="8">Belongs to the ABC transporter superfamily. Spermidine/putrescine importer (TC 3.A.1.11.1) family.</text>
</comment>
<dbReference type="GO" id="GO:0043190">
    <property type="term" value="C:ATP-binding cassette (ABC) transporter complex"/>
    <property type="evidence" value="ECO:0007669"/>
    <property type="project" value="InterPro"/>
</dbReference>
<dbReference type="PROSITE" id="PS50893">
    <property type="entry name" value="ABC_TRANSPORTER_2"/>
    <property type="match status" value="1"/>
</dbReference>
<keyword evidence="5 8" id="KW-0067">ATP-binding</keyword>
<evidence type="ECO:0000256" key="1">
    <source>
        <dbReference type="ARBA" id="ARBA00022448"/>
    </source>
</evidence>
<comment type="caution">
    <text evidence="10">The sequence shown here is derived from an EMBL/GenBank/DDBJ whole genome shotgun (WGS) entry which is preliminary data.</text>
</comment>
<evidence type="ECO:0000256" key="8">
    <source>
        <dbReference type="RuleBase" id="RU364083"/>
    </source>
</evidence>
<dbReference type="PROSITE" id="PS00211">
    <property type="entry name" value="ABC_TRANSPORTER_1"/>
    <property type="match status" value="1"/>
</dbReference>
<evidence type="ECO:0000256" key="6">
    <source>
        <dbReference type="ARBA" id="ARBA00022967"/>
    </source>
</evidence>
<dbReference type="PANTHER" id="PTHR42781">
    <property type="entry name" value="SPERMIDINE/PUTRESCINE IMPORT ATP-BINDING PROTEIN POTA"/>
    <property type="match status" value="1"/>
</dbReference>
<evidence type="ECO:0000256" key="5">
    <source>
        <dbReference type="ARBA" id="ARBA00022840"/>
    </source>
</evidence>
<dbReference type="GO" id="GO:0015847">
    <property type="term" value="P:putrescine transport"/>
    <property type="evidence" value="ECO:0007669"/>
    <property type="project" value="UniProtKB-ARBA"/>
</dbReference>
<dbReference type="InterPro" id="IPR027417">
    <property type="entry name" value="P-loop_NTPase"/>
</dbReference>
<comment type="subunit">
    <text evidence="8">The complex is composed of two ATP-binding proteins (PotA), two transmembrane proteins (PotB and PotC) and a solute-binding protein (PotD).</text>
</comment>
<dbReference type="InterPro" id="IPR005893">
    <property type="entry name" value="PotA-like"/>
</dbReference>
<dbReference type="SUPFAM" id="SSF50331">
    <property type="entry name" value="MOP-like"/>
    <property type="match status" value="1"/>
</dbReference>
<evidence type="ECO:0000256" key="2">
    <source>
        <dbReference type="ARBA" id="ARBA00022475"/>
    </source>
</evidence>
<accession>A0AAP2G8W0</accession>
<evidence type="ECO:0000313" key="11">
    <source>
        <dbReference type="Proteomes" id="UP001315686"/>
    </source>
</evidence>
<dbReference type="SUPFAM" id="SSF52540">
    <property type="entry name" value="P-loop containing nucleoside triphosphate hydrolases"/>
    <property type="match status" value="1"/>
</dbReference>
<dbReference type="SMART" id="SM00382">
    <property type="entry name" value="AAA"/>
    <property type="match status" value="1"/>
</dbReference>
<dbReference type="InterPro" id="IPR050093">
    <property type="entry name" value="ABC_SmlMolc_Importer"/>
</dbReference>
<dbReference type="Pfam" id="PF00005">
    <property type="entry name" value="ABC_tran"/>
    <property type="match status" value="1"/>
</dbReference>
<dbReference type="Gene3D" id="2.40.50.100">
    <property type="match status" value="1"/>
</dbReference>
<dbReference type="NCBIfam" id="TIGR01187">
    <property type="entry name" value="potA"/>
    <property type="match status" value="1"/>
</dbReference>
<comment type="catalytic activity">
    <reaction evidence="8">
        <text>ATP + H2O + polyamine-[polyamine-binding protein]Side 1 = ADP + phosphate + polyamineSide 2 + [polyamine-binding protein]Side 1.</text>
        <dbReference type="EC" id="7.6.2.11"/>
    </reaction>
</comment>
<keyword evidence="4 8" id="KW-0547">Nucleotide-binding</keyword>
<evidence type="ECO:0000256" key="7">
    <source>
        <dbReference type="ARBA" id="ARBA00023136"/>
    </source>
</evidence>
<keyword evidence="1 8" id="KW-0813">Transport</keyword>
<organism evidence="10 11">
    <name type="scientific">Harenicola maris</name>
    <dbReference type="NCBI Taxonomy" id="2841044"/>
    <lineage>
        <taxon>Bacteria</taxon>
        <taxon>Pseudomonadati</taxon>
        <taxon>Pseudomonadota</taxon>
        <taxon>Alphaproteobacteria</taxon>
        <taxon>Rhodobacterales</taxon>
        <taxon>Paracoccaceae</taxon>
        <taxon>Harenicola</taxon>
    </lineage>
</organism>
<evidence type="ECO:0000256" key="4">
    <source>
        <dbReference type="ARBA" id="ARBA00022741"/>
    </source>
</evidence>
<dbReference type="InterPro" id="IPR003439">
    <property type="entry name" value="ABC_transporter-like_ATP-bd"/>
</dbReference>
<evidence type="ECO:0000313" key="10">
    <source>
        <dbReference type="EMBL" id="MBT0958347.1"/>
    </source>
</evidence>
<dbReference type="GO" id="GO:0015417">
    <property type="term" value="F:ABC-type polyamine transporter activity"/>
    <property type="evidence" value="ECO:0007669"/>
    <property type="project" value="UniProtKB-EC"/>
</dbReference>
<dbReference type="Gene3D" id="3.40.50.300">
    <property type="entry name" value="P-loop containing nucleotide triphosphate hydrolases"/>
    <property type="match status" value="1"/>
</dbReference>
<sequence>MPDPIISIQGVSKYFGDFMAVEDITIDIEPGEIFALLGPSGCGKSTLLRMIAGFEDPSEGRVLIGGEDMTGVPANKRPVNMVFQSYAVFPHMTVSQNVAYGLKMDGLPKAEIKEKVAEALEQVHLSQFAARLPDQLSGGQRQRVALARALAKRPRVLLLDEPLSALDAKLRDAMRLELVKLQESVGVSFVMVTHDQSEALAMADRVAVLKDGKLMQLADPMTLYQKPANRFVADFIGRVNFFDVTQSTKGSAEIIAGPLGALTLPAPVTGTGEHVLALRPEYIRLSPAKEGGLTGTLGDVGFQGDSSIVEVTLEGGKQVQALAGPEDTTMLLSLGTGAAVALSIDLSQARLLPA</sequence>
<dbReference type="GO" id="GO:0016887">
    <property type="term" value="F:ATP hydrolysis activity"/>
    <property type="evidence" value="ECO:0007669"/>
    <property type="project" value="InterPro"/>
</dbReference>
<keyword evidence="11" id="KW-1185">Reference proteome</keyword>
<protein>
    <recommendedName>
        <fullName evidence="8">Spermidine/putrescine import ATP-binding protein PotA</fullName>
        <ecNumber evidence="8">7.6.2.11</ecNumber>
    </recommendedName>
</protein>
<dbReference type="InterPro" id="IPR017871">
    <property type="entry name" value="ABC_transporter-like_CS"/>
</dbReference>
<dbReference type="RefSeq" id="WP_327794551.1">
    <property type="nucleotide sequence ID" value="NZ_JADQAZ010000002.1"/>
</dbReference>
<dbReference type="EMBL" id="JADQAZ010000002">
    <property type="protein sequence ID" value="MBT0958347.1"/>
    <property type="molecule type" value="Genomic_DNA"/>
</dbReference>
<comment type="function">
    <text evidence="8">Part of the ABC transporter complex PotABCD involved in spermidine/putrescine import. Responsible for energy coupling to the transport system.</text>
</comment>